<dbReference type="PANTHER" id="PTHR30217:SF6">
    <property type="entry name" value="TRNA HYDROXYLATION PROTEIN P"/>
    <property type="match status" value="1"/>
</dbReference>
<dbReference type="PANTHER" id="PTHR30217">
    <property type="entry name" value="PEPTIDASE U32 FAMILY"/>
    <property type="match status" value="1"/>
</dbReference>
<keyword evidence="2" id="KW-0378">Hydrolase</keyword>
<dbReference type="GO" id="GO:0008233">
    <property type="term" value="F:peptidase activity"/>
    <property type="evidence" value="ECO:0007669"/>
    <property type="project" value="UniProtKB-KW"/>
</dbReference>
<dbReference type="Proteomes" id="UP000007347">
    <property type="component" value="Chromosome"/>
</dbReference>
<dbReference type="Gene3D" id="2.40.30.10">
    <property type="entry name" value="Translation factors"/>
    <property type="match status" value="1"/>
</dbReference>
<evidence type="ECO:0000256" key="2">
    <source>
        <dbReference type="ARBA" id="ARBA00022801"/>
    </source>
</evidence>
<dbReference type="KEGG" id="dto:TOL2_C34980"/>
<feature type="region of interest" description="Disordered" evidence="4">
    <location>
        <begin position="1"/>
        <end position="27"/>
    </location>
</feature>
<dbReference type="PROSITE" id="PS01276">
    <property type="entry name" value="PEPTIDASE_U32"/>
    <property type="match status" value="1"/>
</dbReference>
<sequence>MKKHPSEPAPRTQNPEPSNQHPITNTQNPELFKPELLAPAGNFEKLEIAIHYGADAVYLAGKDFSLRNFSGNFTDTQLFDAVTLAHQHNVKVYLACNIYSRNHEQKQLEAFLSKTGRIGPDAIIISDPGIIYLAKKIIPNIDIHLSTQANTTNLNAAMFWQEMGIKRVNLARELSINEIKQISSDCKIETETFVHGAMCVSYSGRCLLSSFLSGRDSNRGLCSHPCRWKYSVVEELRPNEYHSLMEDDRGSYIFNSKDLCMIKHIPDLIDANITSLKIEGRMKGINYLASVVKTYRNAIDAYFDKPDTYETNPEWLAELYQVFHREYCTGFYFNKPDEQLPNYKNIHQGKIHSFIGKIINCTKKMQNQDHTKNNSHITKQEYTIGIRNKLSVGDMIEVLSPTGSPKRTKIETILDINKNCIESAQPNTIAILKLEMQCRPNDIVRKI</sequence>
<dbReference type="STRING" id="651182.TOL2_C34980"/>
<feature type="compositionally biased region" description="Polar residues" evidence="4">
    <location>
        <begin position="11"/>
        <end position="27"/>
    </location>
</feature>
<dbReference type="Pfam" id="PF16325">
    <property type="entry name" value="Peptidase_U32_C"/>
    <property type="match status" value="1"/>
</dbReference>
<protein>
    <submittedName>
        <fullName evidence="6">Peptidase U32</fullName>
    </submittedName>
</protein>
<feature type="domain" description="Peptidase family U32 C-terminal" evidence="5">
    <location>
        <begin position="379"/>
        <end position="445"/>
    </location>
</feature>
<dbReference type="HOGENOM" id="CLU_011540_0_2_7"/>
<organism evidence="6 7">
    <name type="scientific">Desulfobacula toluolica (strain DSM 7467 / Tol2)</name>
    <dbReference type="NCBI Taxonomy" id="651182"/>
    <lineage>
        <taxon>Bacteria</taxon>
        <taxon>Pseudomonadati</taxon>
        <taxon>Thermodesulfobacteriota</taxon>
        <taxon>Desulfobacteria</taxon>
        <taxon>Desulfobacterales</taxon>
        <taxon>Desulfobacteraceae</taxon>
        <taxon>Desulfobacula</taxon>
    </lineage>
</organism>
<evidence type="ECO:0000259" key="5">
    <source>
        <dbReference type="Pfam" id="PF16325"/>
    </source>
</evidence>
<evidence type="ECO:0000256" key="3">
    <source>
        <dbReference type="ARBA" id="ARBA00038374"/>
    </source>
</evidence>
<dbReference type="GO" id="GO:0006508">
    <property type="term" value="P:proteolysis"/>
    <property type="evidence" value="ECO:0007669"/>
    <property type="project" value="UniProtKB-KW"/>
</dbReference>
<evidence type="ECO:0000256" key="1">
    <source>
        <dbReference type="ARBA" id="ARBA00022670"/>
    </source>
</evidence>
<dbReference type="InterPro" id="IPR032525">
    <property type="entry name" value="Peptidase_U32_C"/>
</dbReference>
<dbReference type="OrthoDB" id="9807498at2"/>
<dbReference type="EMBL" id="FO203503">
    <property type="protein sequence ID" value="CCK81655.1"/>
    <property type="molecule type" value="Genomic_DNA"/>
</dbReference>
<dbReference type="InterPro" id="IPR051454">
    <property type="entry name" value="RNA/ubiquinone_mod_enzymes"/>
</dbReference>
<name>K0NLM8_DESTT</name>
<evidence type="ECO:0000256" key="4">
    <source>
        <dbReference type="SAM" id="MobiDB-lite"/>
    </source>
</evidence>
<accession>K0NLM8</accession>
<dbReference type="PATRIC" id="fig|651182.5.peg.4118"/>
<dbReference type="RefSeq" id="WP_014958843.1">
    <property type="nucleotide sequence ID" value="NC_018645.1"/>
</dbReference>
<dbReference type="InterPro" id="IPR001539">
    <property type="entry name" value="Peptidase_U32"/>
</dbReference>
<comment type="similarity">
    <text evidence="3">Belongs to the peptidase U32 family.</text>
</comment>
<evidence type="ECO:0000313" key="6">
    <source>
        <dbReference type="EMBL" id="CCK81655.1"/>
    </source>
</evidence>
<keyword evidence="1" id="KW-0645">Protease</keyword>
<reference evidence="6 7" key="1">
    <citation type="journal article" date="2013" name="Environ. Microbiol.">
        <title>Complete genome, catabolic sub-proteomes and key-metabolites of Desulfobacula toluolica Tol2, a marine, aromatic compound-degrading, sulfate-reducing bacterium.</title>
        <authorList>
            <person name="Wohlbrand L."/>
            <person name="Jacob J.H."/>
            <person name="Kube M."/>
            <person name="Mussmann M."/>
            <person name="Jarling R."/>
            <person name="Beck A."/>
            <person name="Amann R."/>
            <person name="Wilkes H."/>
            <person name="Reinhardt R."/>
            <person name="Rabus R."/>
        </authorList>
    </citation>
    <scope>NUCLEOTIDE SEQUENCE [LARGE SCALE GENOMIC DNA]</scope>
    <source>
        <strain evidence="7">DSM 7467 / Tol2</strain>
    </source>
</reference>
<dbReference type="AlphaFoldDB" id="K0NLM8"/>
<keyword evidence="7" id="KW-1185">Reference proteome</keyword>
<gene>
    <name evidence="6" type="ordered locus">TOL2_C34980</name>
</gene>
<proteinExistence type="inferred from homology"/>
<dbReference type="Pfam" id="PF01136">
    <property type="entry name" value="Peptidase_U32"/>
    <property type="match status" value="1"/>
</dbReference>
<evidence type="ECO:0000313" key="7">
    <source>
        <dbReference type="Proteomes" id="UP000007347"/>
    </source>
</evidence>